<dbReference type="GO" id="GO:0003678">
    <property type="term" value="F:DNA helicase activity"/>
    <property type="evidence" value="ECO:0007669"/>
    <property type="project" value="UniProtKB-EC"/>
</dbReference>
<keyword evidence="4" id="KW-1185">Reference proteome</keyword>
<feature type="non-terminal residue" evidence="3">
    <location>
        <position position="1"/>
    </location>
</feature>
<dbReference type="InParanoid" id="L7JST1"/>
<dbReference type="EMBL" id="JH994106">
    <property type="protein sequence ID" value="ELQ73797.1"/>
    <property type="molecule type" value="Genomic_DNA"/>
</dbReference>
<feature type="domain" description="Helicase C-terminal" evidence="2">
    <location>
        <begin position="145"/>
        <end position="296"/>
    </location>
</feature>
<gene>
    <name evidence="3" type="ORF">THOM_3292</name>
</gene>
<dbReference type="InterPro" id="IPR001650">
    <property type="entry name" value="Helicase_C-like"/>
</dbReference>
<dbReference type="Pfam" id="PF00271">
    <property type="entry name" value="Helicase_C"/>
    <property type="match status" value="1"/>
</dbReference>
<name>L7JST1_TRAHO</name>
<dbReference type="VEuPathDB" id="MicrosporidiaDB:THOM_3292"/>
<dbReference type="PANTHER" id="PTHR45766">
    <property type="entry name" value="DNA ANNEALING HELICASE AND ENDONUCLEASE ZRANB3 FAMILY MEMBER"/>
    <property type="match status" value="1"/>
</dbReference>
<evidence type="ECO:0000259" key="2">
    <source>
        <dbReference type="PROSITE" id="PS51194"/>
    </source>
</evidence>
<reference evidence="3 4" key="1">
    <citation type="journal article" date="2012" name="PLoS Pathog.">
        <title>The genome of the obligate intracellular parasite Trachipleistophora hominis: new insights into microsporidian genome dynamics and reductive evolution.</title>
        <authorList>
            <person name="Heinz E."/>
            <person name="Williams T.A."/>
            <person name="Nakjang S."/>
            <person name="Noel C.J."/>
            <person name="Swan D.C."/>
            <person name="Goldberg A.V."/>
            <person name="Harris S.R."/>
            <person name="Weinmaier T."/>
            <person name="Markert S."/>
            <person name="Becher D."/>
            <person name="Bernhardt J."/>
            <person name="Dagan T."/>
            <person name="Hacker C."/>
            <person name="Lucocq J.M."/>
            <person name="Schweder T."/>
            <person name="Rattei T."/>
            <person name="Hall N."/>
            <person name="Hirt R.P."/>
            <person name="Embley T.M."/>
        </authorList>
    </citation>
    <scope>NUCLEOTIDE SEQUENCE [LARGE SCALE GENOMIC DNA]</scope>
</reference>
<dbReference type="GO" id="GO:0043596">
    <property type="term" value="C:nuclear replication fork"/>
    <property type="evidence" value="ECO:0007669"/>
    <property type="project" value="TreeGrafter"/>
</dbReference>
<dbReference type="CDD" id="cd18793">
    <property type="entry name" value="SF2_C_SNF"/>
    <property type="match status" value="1"/>
</dbReference>
<evidence type="ECO:0000313" key="3">
    <source>
        <dbReference type="EMBL" id="ELQ73797.1"/>
    </source>
</evidence>
<dbReference type="GO" id="GO:0031297">
    <property type="term" value="P:replication fork processing"/>
    <property type="evidence" value="ECO:0007669"/>
    <property type="project" value="TreeGrafter"/>
</dbReference>
<dbReference type="GO" id="GO:0016787">
    <property type="term" value="F:hydrolase activity"/>
    <property type="evidence" value="ECO:0007669"/>
    <property type="project" value="UniProtKB-KW"/>
</dbReference>
<protein>
    <submittedName>
        <fullName evidence="3">Chromatin remodeling protein HARP/SMARCAL1, DEAD-box superfamily</fullName>
        <ecNumber evidence="3">3.6.4.12</ecNumber>
    </submittedName>
</protein>
<sequence>VLEGFNYNDYVNRYCMDGRSRFNKFMKYKGCSNYDELSLVIGGMMVRRTKDDVMSDLPRKYRKHVLLGCMGGCSSVRTTGTMRRINSDDSGNTGRMGLINNFNARDTANTPNITPLDDVDHTIMEMYAQAAEIKLSSVVSYVREYINQHIKDKKNKLVIFCHHKCMITGIINALDVGYIKIDGSVNSSIRQRLVNSFQLDDNIKVAMLSITSANTGLNLTAADTVIFSELYWNPGNLLQAEDRVHRIGQRKDVEVYFLLGKGTIDEMVWPKIVGKLGVLERLGVGENVLKSVGERKGGNILSVFERIKDGKASGGR</sequence>
<dbReference type="PANTHER" id="PTHR45766:SF6">
    <property type="entry name" value="SWI_SNF-RELATED MATRIX-ASSOCIATED ACTIN-DEPENDENT REGULATOR OF CHROMATIN SUBFAMILY A-LIKE PROTEIN 1"/>
    <property type="match status" value="1"/>
</dbReference>
<dbReference type="HOGENOM" id="CLU_881564_0_0_1"/>
<organism evidence="3 4">
    <name type="scientific">Trachipleistophora hominis</name>
    <name type="common">Microsporidian parasite</name>
    <dbReference type="NCBI Taxonomy" id="72359"/>
    <lineage>
        <taxon>Eukaryota</taxon>
        <taxon>Fungi</taxon>
        <taxon>Fungi incertae sedis</taxon>
        <taxon>Microsporidia</taxon>
        <taxon>Pleistophoridae</taxon>
        <taxon>Trachipleistophora</taxon>
    </lineage>
</organism>
<keyword evidence="1 3" id="KW-0378">Hydrolase</keyword>
<dbReference type="EC" id="3.6.4.12" evidence="3"/>
<dbReference type="AlphaFoldDB" id="L7JST1"/>
<dbReference type="InterPro" id="IPR027417">
    <property type="entry name" value="P-loop_NTPase"/>
</dbReference>
<dbReference type="Proteomes" id="UP000011185">
    <property type="component" value="Unassembled WGS sequence"/>
</dbReference>
<dbReference type="OrthoDB" id="2194725at2759"/>
<dbReference type="SUPFAM" id="SSF52540">
    <property type="entry name" value="P-loop containing nucleoside triphosphate hydrolases"/>
    <property type="match status" value="1"/>
</dbReference>
<dbReference type="SMART" id="SM00490">
    <property type="entry name" value="HELICc"/>
    <property type="match status" value="1"/>
</dbReference>
<proteinExistence type="predicted"/>
<dbReference type="Gene3D" id="3.40.50.300">
    <property type="entry name" value="P-loop containing nucleotide triphosphate hydrolases"/>
    <property type="match status" value="1"/>
</dbReference>
<evidence type="ECO:0000256" key="1">
    <source>
        <dbReference type="ARBA" id="ARBA00022801"/>
    </source>
</evidence>
<dbReference type="InterPro" id="IPR049730">
    <property type="entry name" value="SNF2/RAD54-like_C"/>
</dbReference>
<dbReference type="STRING" id="72359.L7JST1"/>
<dbReference type="GO" id="GO:0006281">
    <property type="term" value="P:DNA repair"/>
    <property type="evidence" value="ECO:0007669"/>
    <property type="project" value="TreeGrafter"/>
</dbReference>
<dbReference type="PROSITE" id="PS51194">
    <property type="entry name" value="HELICASE_CTER"/>
    <property type="match status" value="1"/>
</dbReference>
<accession>L7JST1</accession>
<evidence type="ECO:0000313" key="4">
    <source>
        <dbReference type="Proteomes" id="UP000011185"/>
    </source>
</evidence>